<dbReference type="AlphaFoldDB" id="A0A6N4A0R6"/>
<protein>
    <recommendedName>
        <fullName evidence="4">UDP-N-acetylglucosamine--peptide N-acetylglucosaminyltransferase stabilizing protein GtfB</fullName>
    </recommendedName>
    <alternativeName>
        <fullName evidence="4">Glycosyltransferase stabilizing protein GtfB</fullName>
    </alternativeName>
</protein>
<reference evidence="5 6" key="1">
    <citation type="journal article" date="2016" name="BMC Genomics">
        <title>Consensus pan-genome assembly of the specialised wine bacterium Oenococcus oeni.</title>
        <authorList>
            <person name="Sternes P.R."/>
            <person name="Borneman A.R."/>
        </authorList>
    </citation>
    <scope>NUCLEOTIDE SEQUENCE [LARGE SCALE GENOMIC DNA]</scope>
    <source>
        <strain evidence="5 6">AWRIB661</strain>
    </source>
</reference>
<dbReference type="UniPathway" id="UPA00378"/>
<comment type="function">
    <text evidence="4">Required for polymorphic O-glycosylation of the serine-rich repeat protein in this bacteria. A stabilizing protein that is part of the accessory SecA2/SecY2 system specifically required to export serine-rich repeat cell wall proteins usually encoded upstream in the same operon. The GtfA-GtfB complex adds GlcNAc from UDP-GlcNAc to the substrate protein, attaching the first sugar residue. Stabilizes the glycosylation activity of GtfA. Has no N-acetylglucosaminyl transferase activity on its own.</text>
</comment>
<dbReference type="GO" id="GO:0031647">
    <property type="term" value="P:regulation of protein stability"/>
    <property type="evidence" value="ECO:0007669"/>
    <property type="project" value="UniProtKB-UniRule"/>
</dbReference>
<comment type="caution">
    <text evidence="5">The sequence shown here is derived from an EMBL/GenBank/DDBJ whole genome shotgun (WGS) entry which is preliminary data.</text>
</comment>
<organism evidence="5 6">
    <name type="scientific">Oenococcus oeni</name>
    <name type="common">Leuconostoc oenos</name>
    <dbReference type="NCBI Taxonomy" id="1247"/>
    <lineage>
        <taxon>Bacteria</taxon>
        <taxon>Bacillati</taxon>
        <taxon>Bacillota</taxon>
        <taxon>Bacilli</taxon>
        <taxon>Lactobacillales</taxon>
        <taxon>Lactobacillaceae</taxon>
        <taxon>Oenococcus</taxon>
    </lineage>
</organism>
<dbReference type="GO" id="GO:0005886">
    <property type="term" value="C:plasma membrane"/>
    <property type="evidence" value="ECO:0007669"/>
    <property type="project" value="UniProtKB-SubCell"/>
</dbReference>
<comment type="pathway">
    <text evidence="1 4">Protein modification; protein glycosylation.</text>
</comment>
<comment type="similarity">
    <text evidence="4">Belongs to the GtfB family.</text>
</comment>
<evidence type="ECO:0000313" key="6">
    <source>
        <dbReference type="Proteomes" id="UP000181728"/>
    </source>
</evidence>
<dbReference type="Proteomes" id="UP000181728">
    <property type="component" value="Unassembled WGS sequence"/>
</dbReference>
<evidence type="ECO:0000256" key="2">
    <source>
        <dbReference type="ARBA" id="ARBA00022475"/>
    </source>
</evidence>
<evidence type="ECO:0000256" key="4">
    <source>
        <dbReference type="HAMAP-Rule" id="MF_01473"/>
    </source>
</evidence>
<accession>A0A6N4A0R6</accession>
<sequence>MINLFDNFDQESQDLYQSLIFSGYDNRTVVINDNGFLPKNIISPYSFFANYYNEKKTKAKSFYQIQVPRFWEIKANGNYAEIFNGDQRRGKMNYFLPLAYHRIVETVEWFDRTGTIRSMDSYNRFGLRFAETIFDKTGKAVLKSYFNQFDQEIIVENFQTGNIILNKSGKVLIFKSKTEFLFYFFKESNLPLDRIVYNSLSTPMLVSYGLKEKGADILFWSEKIKDEIPGNMQVILNNNNQRTKKIIFQNYHDYRRFQREYHGMGVEKVKYLSMLYRYCRKNDAKADALILTNSDQIEQFAKLVKALPKMHFSVASLTEMSSKLMKFSEFANVQLYPNVQRQFLSKLISQANYYFDINHGNEILSAVRNAFMNQQLIFSFTNTCHASLYVSDELIYEPDRIDLMISRVKQMLSNKKLLYQALSQQEKHLIKSAPEDYRKILQ</sequence>
<dbReference type="HAMAP" id="MF_01473">
    <property type="entry name" value="GtfB"/>
    <property type="match status" value="1"/>
</dbReference>
<keyword evidence="2 4" id="KW-1003">Cell membrane</keyword>
<name>A0A6N4A0R6_OENOE</name>
<keyword evidence="3 4" id="KW-0472">Membrane</keyword>
<comment type="subcellular location">
    <subcellularLocation>
        <location evidence="4">Cell membrane</location>
        <topology evidence="4">Peripheral membrane protein</topology>
    </subcellularLocation>
</comment>
<evidence type="ECO:0000256" key="3">
    <source>
        <dbReference type="ARBA" id="ARBA00023136"/>
    </source>
</evidence>
<proteinExistence type="inferred from homology"/>
<evidence type="ECO:0000256" key="1">
    <source>
        <dbReference type="ARBA" id="ARBA00004922"/>
    </source>
</evidence>
<dbReference type="InterPro" id="IPR014268">
    <property type="entry name" value="GtfB"/>
</dbReference>
<gene>
    <name evidence="4" type="primary">gtfB</name>
    <name evidence="5" type="ORF">ATX59_07235</name>
</gene>
<comment type="subunit">
    <text evidence="4">Forms a heterotetramer with 2 subunits each of GtfA and GtfB. Part of the accessory SecA2/SecY2 protein translocation apparatus.</text>
</comment>
<dbReference type="RefSeq" id="WP_071449034.1">
    <property type="nucleotide sequence ID" value="NZ_MLOK01000047.1"/>
</dbReference>
<dbReference type="EMBL" id="MLOK01000047">
    <property type="protein sequence ID" value="OIM20888.1"/>
    <property type="molecule type" value="Genomic_DNA"/>
</dbReference>
<dbReference type="GO" id="GO:0017122">
    <property type="term" value="C:protein N-acetylglucosaminyltransferase complex"/>
    <property type="evidence" value="ECO:0007669"/>
    <property type="project" value="UniProtKB-UniRule"/>
</dbReference>
<evidence type="ECO:0000313" key="5">
    <source>
        <dbReference type="EMBL" id="OIM20888.1"/>
    </source>
</evidence>
<dbReference type="NCBIfam" id="TIGR02919">
    <property type="entry name" value="accessory Sec system glycosylation chaperone GtfB"/>
    <property type="match status" value="1"/>
</dbReference>